<name>B3QX47_CHLT3</name>
<feature type="domain" description="Phospholipase/carboxylesterase/thioesterase" evidence="3">
    <location>
        <begin position="21"/>
        <end position="219"/>
    </location>
</feature>
<dbReference type="PANTHER" id="PTHR10655:SF17">
    <property type="entry name" value="LYSOPHOSPHOLIPASE-LIKE PROTEIN 1"/>
    <property type="match status" value="1"/>
</dbReference>
<dbReference type="Pfam" id="PF02230">
    <property type="entry name" value="Abhydrolase_2"/>
    <property type="match status" value="1"/>
</dbReference>
<dbReference type="InterPro" id="IPR003140">
    <property type="entry name" value="PLipase/COase/thioEstase"/>
</dbReference>
<dbReference type="InterPro" id="IPR050565">
    <property type="entry name" value="LYPA1-2/EST-like"/>
</dbReference>
<evidence type="ECO:0000259" key="3">
    <source>
        <dbReference type="Pfam" id="PF02230"/>
    </source>
</evidence>
<dbReference type="EMBL" id="CP001100">
    <property type="protein sequence ID" value="ACF14857.1"/>
    <property type="molecule type" value="Genomic_DNA"/>
</dbReference>
<gene>
    <name evidence="4" type="ordered locus">Ctha_2407</name>
</gene>
<evidence type="ECO:0000256" key="2">
    <source>
        <dbReference type="ARBA" id="ARBA00022801"/>
    </source>
</evidence>
<comment type="similarity">
    <text evidence="1">Belongs to the AB hydrolase superfamily. AB hydrolase 2 family.</text>
</comment>
<evidence type="ECO:0000313" key="5">
    <source>
        <dbReference type="Proteomes" id="UP000001208"/>
    </source>
</evidence>
<keyword evidence="2" id="KW-0378">Hydrolase</keyword>
<proteinExistence type="inferred from homology"/>
<dbReference type="KEGG" id="cts:Ctha_2407"/>
<sequence length="228" mass="25688">MLIENRALSLFHVLREPLQKTGETSPLLLLLHGYGSNEQDLIQLAPDLDDRFLVISPRAPEILGPGMFGWFPIEFHADGITVNPELAMLAQQKLLDFFDELLETYPVDHSKIFVMGFSQGAVMSYLAAFSQPEKVAGIVAMSGQIPPDDFFQTIDTAKLAELPVLTVHGLYDEVLPIEKGRESRKKLESLPVRLTYKEYPMGHQVSVESLNDIDAWLKAILKRRKAWL</sequence>
<dbReference type="OrthoDB" id="9795555at2"/>
<dbReference type="Proteomes" id="UP000001208">
    <property type="component" value="Chromosome"/>
</dbReference>
<keyword evidence="5" id="KW-1185">Reference proteome</keyword>
<accession>B3QX47</accession>
<dbReference type="PANTHER" id="PTHR10655">
    <property type="entry name" value="LYSOPHOSPHOLIPASE-RELATED"/>
    <property type="match status" value="1"/>
</dbReference>
<protein>
    <submittedName>
        <fullName evidence="4">Phospholipase/Carboxylesterase</fullName>
    </submittedName>
</protein>
<dbReference type="eggNOG" id="COG0400">
    <property type="taxonomic scope" value="Bacteria"/>
</dbReference>
<dbReference type="STRING" id="517418.Ctha_2407"/>
<dbReference type="AlphaFoldDB" id="B3QX47"/>
<evidence type="ECO:0000256" key="1">
    <source>
        <dbReference type="ARBA" id="ARBA00006499"/>
    </source>
</evidence>
<dbReference type="GO" id="GO:0016787">
    <property type="term" value="F:hydrolase activity"/>
    <property type="evidence" value="ECO:0007669"/>
    <property type="project" value="UniProtKB-KW"/>
</dbReference>
<evidence type="ECO:0000313" key="4">
    <source>
        <dbReference type="EMBL" id="ACF14857.1"/>
    </source>
</evidence>
<dbReference type="InterPro" id="IPR029058">
    <property type="entry name" value="AB_hydrolase_fold"/>
</dbReference>
<dbReference type="HOGENOM" id="CLU_049413_5_3_10"/>
<dbReference type="Gene3D" id="3.40.50.1820">
    <property type="entry name" value="alpha/beta hydrolase"/>
    <property type="match status" value="1"/>
</dbReference>
<organism evidence="4 5">
    <name type="scientific">Chloroherpeton thalassium (strain ATCC 35110 / GB-78)</name>
    <dbReference type="NCBI Taxonomy" id="517418"/>
    <lineage>
        <taxon>Bacteria</taxon>
        <taxon>Pseudomonadati</taxon>
        <taxon>Chlorobiota</taxon>
        <taxon>Chlorobiia</taxon>
        <taxon>Chlorobiales</taxon>
        <taxon>Chloroherpetonaceae</taxon>
        <taxon>Chloroherpeton</taxon>
    </lineage>
</organism>
<dbReference type="RefSeq" id="WP_012500939.1">
    <property type="nucleotide sequence ID" value="NC_011026.1"/>
</dbReference>
<dbReference type="SUPFAM" id="SSF53474">
    <property type="entry name" value="alpha/beta-Hydrolases"/>
    <property type="match status" value="1"/>
</dbReference>
<reference evidence="4 5" key="1">
    <citation type="submission" date="2008-06" db="EMBL/GenBank/DDBJ databases">
        <title>Complete sequence of Chloroherpeton thalassium ATCC 35110.</title>
        <authorList>
            <consortium name="US DOE Joint Genome Institute"/>
            <person name="Lucas S."/>
            <person name="Copeland A."/>
            <person name="Lapidus A."/>
            <person name="Glavina del Rio T."/>
            <person name="Dalin E."/>
            <person name="Tice H."/>
            <person name="Bruce D."/>
            <person name="Goodwin L."/>
            <person name="Pitluck S."/>
            <person name="Schmutz J."/>
            <person name="Larimer F."/>
            <person name="Land M."/>
            <person name="Hauser L."/>
            <person name="Kyrpides N."/>
            <person name="Mikhailova N."/>
            <person name="Liu Z."/>
            <person name="Li T."/>
            <person name="Zhao F."/>
            <person name="Overmann J."/>
            <person name="Bryant D.A."/>
            <person name="Richardson P."/>
        </authorList>
    </citation>
    <scope>NUCLEOTIDE SEQUENCE [LARGE SCALE GENOMIC DNA]</scope>
    <source>
        <strain evidence="5">ATCC 35110 / GB-78</strain>
    </source>
</reference>